<dbReference type="GO" id="GO:0005737">
    <property type="term" value="C:cytoplasm"/>
    <property type="evidence" value="ECO:0007669"/>
    <property type="project" value="TreeGrafter"/>
</dbReference>
<dbReference type="SUPFAM" id="SSF160696">
    <property type="entry name" value="BTG domain-like"/>
    <property type="match status" value="1"/>
</dbReference>
<dbReference type="GO" id="GO:0005634">
    <property type="term" value="C:nucleus"/>
    <property type="evidence" value="ECO:0007669"/>
    <property type="project" value="TreeGrafter"/>
</dbReference>
<organism evidence="5">
    <name type="scientific">Sarcoptes scabiei</name>
    <name type="common">Itch mite</name>
    <name type="synonym">Acarus scabiei</name>
    <dbReference type="NCBI Taxonomy" id="52283"/>
    <lineage>
        <taxon>Eukaryota</taxon>
        <taxon>Metazoa</taxon>
        <taxon>Ecdysozoa</taxon>
        <taxon>Arthropoda</taxon>
        <taxon>Chelicerata</taxon>
        <taxon>Arachnida</taxon>
        <taxon>Acari</taxon>
        <taxon>Acariformes</taxon>
        <taxon>Sarcoptiformes</taxon>
        <taxon>Astigmata</taxon>
        <taxon>Psoroptidia</taxon>
        <taxon>Sarcoptoidea</taxon>
        <taxon>Sarcoptidae</taxon>
        <taxon>Sarcoptinae</taxon>
        <taxon>Sarcoptes</taxon>
    </lineage>
</organism>
<evidence type="ECO:0000313" key="7">
    <source>
        <dbReference type="Proteomes" id="UP000070412"/>
    </source>
</evidence>
<dbReference type="GO" id="GO:0003714">
    <property type="term" value="F:transcription corepressor activity"/>
    <property type="evidence" value="ECO:0007669"/>
    <property type="project" value="TreeGrafter"/>
</dbReference>
<accession>A0A834R0I1</accession>
<dbReference type="InterPro" id="IPR036054">
    <property type="entry name" value="BTG-like_sf"/>
</dbReference>
<evidence type="ECO:0000256" key="3">
    <source>
        <dbReference type="SAM" id="MobiDB-lite"/>
    </source>
</evidence>
<dbReference type="EMBL" id="WVUK01000065">
    <property type="protein sequence ID" value="KAF7488769.1"/>
    <property type="molecule type" value="Genomic_DNA"/>
</dbReference>
<evidence type="ECO:0000313" key="5">
    <source>
        <dbReference type="EMBL" id="KAF7488769.1"/>
    </source>
</evidence>
<dbReference type="Gene3D" id="3.90.640.90">
    <property type="entry name" value="Anti-proliferative protein, N-terminal domain"/>
    <property type="match status" value="1"/>
</dbReference>
<protein>
    <submittedName>
        <fullName evidence="5">Protein Tob2</fullName>
    </submittedName>
</protein>
<feature type="compositionally biased region" description="Polar residues" evidence="3">
    <location>
        <begin position="418"/>
        <end position="436"/>
    </location>
</feature>
<keyword evidence="7" id="KW-1185">Reference proteome</keyword>
<dbReference type="EnsemblMetazoa" id="SSS_3270s_mrna">
    <property type="protein sequence ID" value="KAF7488769.1"/>
    <property type="gene ID" value="SSS_3270"/>
</dbReference>
<evidence type="ECO:0000313" key="6">
    <source>
        <dbReference type="EnsemblMetazoa" id="KAF7488769.1"/>
    </source>
</evidence>
<gene>
    <name evidence="5" type="ORF">SSS_3270</name>
</gene>
<sequence length="522" mass="58652">MHIEVQIAINFLVSFLYNKLPRRRVNQFAEELERIVTLKFNGHWYPSEPYKGSAFRCIHCNPQLDSSLFREAVKNSGLNLKDVQENLPNELSIWIDPGEVSYRINEKSPVIVLFSSKHNTNQFIDDQLNDQNSLDIGLNPEARCFEPISSNLLNRRQIFLRNSPITSSMTSKSSINLQPSSSAIDFAKKSEPITFTTAAFAATKFGSTKPKAQTMKKYSRQSPILMNLTSPNDSIGQAYKMNSRKIPNNLGPRDKSIDYSMIMLTNEENSFNFKPQLDENFYNMVGKISLSNPLIDFRFAGDDNSLSLSFIDEKTASKFVSPINFNQDSINTEIDENLSNATYHYLQQPKQQQQPFCSDLSKRNQNDSNHQTMLDLNVSNQIDLSSQQSNHFLPDLDDGSIPILSQQLLREIFNTIPNENSTSSMENSKNGSQSNYENEKSIENNSVYGDENRSNSSSFACAKDVNILDLIDCSSTSDRTISWPSSNELSSISTNALINEFDSLSLNSSSSSSLGSVSSCTT</sequence>
<dbReference type="Proteomes" id="UP000070412">
    <property type="component" value="Unassembled WGS sequence"/>
</dbReference>
<evidence type="ECO:0000259" key="4">
    <source>
        <dbReference type="SMART" id="SM00099"/>
    </source>
</evidence>
<name>A0A834R0I1_SARSC</name>
<proteinExistence type="inferred from homology"/>
<feature type="domain" description="Anti-proliferative protein" evidence="4">
    <location>
        <begin position="1"/>
        <end position="107"/>
    </location>
</feature>
<feature type="region of interest" description="Disordered" evidence="3">
    <location>
        <begin position="349"/>
        <end position="368"/>
    </location>
</feature>
<dbReference type="OrthoDB" id="19928at2759"/>
<reference evidence="6" key="3">
    <citation type="submission" date="2022-06" db="UniProtKB">
        <authorList>
            <consortium name="EnsemblMetazoa"/>
        </authorList>
    </citation>
    <scope>IDENTIFICATION</scope>
</reference>
<dbReference type="PRINTS" id="PR00310">
    <property type="entry name" value="ANTIPRLFBTG1"/>
</dbReference>
<reference evidence="7" key="1">
    <citation type="journal article" date="2020" name="PLoS Negl. Trop. Dis.">
        <title>High-quality nuclear genome for Sarcoptes scabiei-A critical resource for a neglected parasite.</title>
        <authorList>
            <person name="Korhonen P.K."/>
            <person name="Gasser R.B."/>
            <person name="Ma G."/>
            <person name="Wang T."/>
            <person name="Stroehlein A.J."/>
            <person name="Young N.D."/>
            <person name="Ang C.S."/>
            <person name="Fernando D.D."/>
            <person name="Lu H.C."/>
            <person name="Taylor S."/>
            <person name="Reynolds S.L."/>
            <person name="Mofiz E."/>
            <person name="Najaraj S.H."/>
            <person name="Gowda H."/>
            <person name="Madugundu A."/>
            <person name="Renuse S."/>
            <person name="Holt D."/>
            <person name="Pandey A."/>
            <person name="Papenfuss A.T."/>
            <person name="Fischer K."/>
        </authorList>
    </citation>
    <scope>NUCLEOTIDE SEQUENCE [LARGE SCALE GENOMIC DNA]</scope>
</reference>
<dbReference type="InterPro" id="IPR002087">
    <property type="entry name" value="Anti_prolifrtn"/>
</dbReference>
<keyword evidence="2" id="KW-0597">Phosphoprotein</keyword>
<dbReference type="Pfam" id="PF07742">
    <property type="entry name" value="BTG"/>
    <property type="match status" value="1"/>
</dbReference>
<reference evidence="5" key="2">
    <citation type="submission" date="2020-01" db="EMBL/GenBank/DDBJ databases">
        <authorList>
            <person name="Korhonen P.K.K."/>
            <person name="Guangxu M.G."/>
            <person name="Wang T.W."/>
            <person name="Stroehlein A.J.S."/>
            <person name="Young N.D."/>
            <person name="Ang C.-S.A."/>
            <person name="Fernando D.W.F."/>
            <person name="Lu H.L."/>
            <person name="Taylor S.T."/>
            <person name="Ehtesham M.E.M."/>
            <person name="Najaraj S.H.N."/>
            <person name="Harsha G.H.G."/>
            <person name="Madugundu A.M."/>
            <person name="Renuse S.R."/>
            <person name="Holt D.H."/>
            <person name="Pandey A.P."/>
            <person name="Papenfuss A.P."/>
            <person name="Gasser R.B.G."/>
            <person name="Fischer K.F."/>
        </authorList>
    </citation>
    <scope>NUCLEOTIDE SEQUENCE</scope>
    <source>
        <strain evidence="5">SSS_KF_BRIS2020</strain>
    </source>
</reference>
<feature type="region of interest" description="Disordered" evidence="3">
    <location>
        <begin position="418"/>
        <end position="437"/>
    </location>
</feature>
<dbReference type="PANTHER" id="PTHR17537">
    <property type="entry name" value="TRANSDUCER OF ERBB2 TOB"/>
    <property type="match status" value="1"/>
</dbReference>
<dbReference type="SMART" id="SM00099">
    <property type="entry name" value="btg1"/>
    <property type="match status" value="1"/>
</dbReference>
<dbReference type="InterPro" id="IPR015676">
    <property type="entry name" value="Tob1/2"/>
</dbReference>
<comment type="similarity">
    <text evidence="1">Belongs to the BTG family.</text>
</comment>
<dbReference type="AlphaFoldDB" id="A0A834R0I1"/>
<evidence type="ECO:0000256" key="2">
    <source>
        <dbReference type="ARBA" id="ARBA00022553"/>
    </source>
</evidence>
<evidence type="ECO:0000256" key="1">
    <source>
        <dbReference type="ARBA" id="ARBA00007989"/>
    </source>
</evidence>
<dbReference type="PANTHER" id="PTHR17537:SF5">
    <property type="entry name" value="TRANSDUCER OF ERBB2, ISOFORM A"/>
    <property type="match status" value="1"/>
</dbReference>